<dbReference type="Proteomes" id="UP001551329">
    <property type="component" value="Unassembled WGS sequence"/>
</dbReference>
<protein>
    <submittedName>
        <fullName evidence="1">Uncharacterized protein</fullName>
    </submittedName>
</protein>
<keyword evidence="2" id="KW-1185">Reference proteome</keyword>
<name>A0ABV3C769_9ACTN</name>
<sequence>MHRHEGPSRGKFTAAITAAVALAVTAAGVVVARYDDRPPWATDIAYEGGFILASRIRGYDVDGSRTKALLAGECGLMQRQGMGGDRAVHDPAAWVAGCLDGAAGRPSRNQGLLH</sequence>
<reference evidence="1 2" key="1">
    <citation type="submission" date="2024-06" db="EMBL/GenBank/DDBJ databases">
        <title>The Natural Products Discovery Center: Release of the First 8490 Sequenced Strains for Exploring Actinobacteria Biosynthetic Diversity.</title>
        <authorList>
            <person name="Kalkreuter E."/>
            <person name="Kautsar S.A."/>
            <person name="Yang D."/>
            <person name="Bader C.D."/>
            <person name="Teijaro C.N."/>
            <person name="Fluegel L."/>
            <person name="Davis C.M."/>
            <person name="Simpson J.R."/>
            <person name="Lauterbach L."/>
            <person name="Steele A.D."/>
            <person name="Gui C."/>
            <person name="Meng S."/>
            <person name="Li G."/>
            <person name="Viehrig K."/>
            <person name="Ye F."/>
            <person name="Su P."/>
            <person name="Kiefer A.F."/>
            <person name="Nichols A."/>
            <person name="Cepeda A.J."/>
            <person name="Yan W."/>
            <person name="Fan B."/>
            <person name="Jiang Y."/>
            <person name="Adhikari A."/>
            <person name="Zheng C.-J."/>
            <person name="Schuster L."/>
            <person name="Cowan T.M."/>
            <person name="Smanski M.J."/>
            <person name="Chevrette M.G."/>
            <person name="De Carvalho L.P.S."/>
            <person name="Shen B."/>
        </authorList>
    </citation>
    <scope>NUCLEOTIDE SEQUENCE [LARGE SCALE GENOMIC DNA]</scope>
    <source>
        <strain evidence="1 2">NPDC045974</strain>
    </source>
</reference>
<comment type="caution">
    <text evidence="1">The sequence shown here is derived from an EMBL/GenBank/DDBJ whole genome shotgun (WGS) entry which is preliminary data.</text>
</comment>
<accession>A0ABV3C769</accession>
<evidence type="ECO:0000313" key="2">
    <source>
        <dbReference type="Proteomes" id="UP001551329"/>
    </source>
</evidence>
<proteinExistence type="predicted"/>
<dbReference type="RefSeq" id="WP_358471908.1">
    <property type="nucleotide sequence ID" value="NZ_JBEZAE010000005.1"/>
</dbReference>
<organism evidence="1 2">
    <name type="scientific">Streptomyces narbonensis</name>
    <dbReference type="NCBI Taxonomy" id="67333"/>
    <lineage>
        <taxon>Bacteria</taxon>
        <taxon>Bacillati</taxon>
        <taxon>Actinomycetota</taxon>
        <taxon>Actinomycetes</taxon>
        <taxon>Kitasatosporales</taxon>
        <taxon>Streptomycetaceae</taxon>
        <taxon>Streptomyces</taxon>
    </lineage>
</organism>
<gene>
    <name evidence="1" type="ORF">AB0A88_10805</name>
</gene>
<dbReference type="EMBL" id="JBEZAE010000005">
    <property type="protein sequence ID" value="MEU7070621.1"/>
    <property type="molecule type" value="Genomic_DNA"/>
</dbReference>
<evidence type="ECO:0000313" key="1">
    <source>
        <dbReference type="EMBL" id="MEU7070621.1"/>
    </source>
</evidence>